<dbReference type="NCBIfam" id="TIGR00347">
    <property type="entry name" value="bioD"/>
    <property type="match status" value="1"/>
</dbReference>
<evidence type="ECO:0000256" key="1">
    <source>
        <dbReference type="ARBA" id="ARBA00022490"/>
    </source>
</evidence>
<evidence type="ECO:0000256" key="7">
    <source>
        <dbReference type="ARBA" id="ARBA00022842"/>
    </source>
</evidence>
<feature type="binding site" evidence="8">
    <location>
        <begin position="112"/>
        <end position="115"/>
    </location>
    <ligand>
        <name>ATP</name>
        <dbReference type="ChEBI" id="CHEBI:30616"/>
    </ligand>
</feature>
<comment type="subunit">
    <text evidence="8">Homodimer.</text>
</comment>
<feature type="binding site" evidence="8">
    <location>
        <position position="41"/>
    </location>
    <ligand>
        <name>substrate</name>
    </ligand>
</feature>
<evidence type="ECO:0000256" key="2">
    <source>
        <dbReference type="ARBA" id="ARBA00022598"/>
    </source>
</evidence>
<feature type="binding site" evidence="8">
    <location>
        <position position="54"/>
    </location>
    <ligand>
        <name>Mg(2+)</name>
        <dbReference type="ChEBI" id="CHEBI:18420"/>
    </ligand>
</feature>
<dbReference type="Gene3D" id="3.40.50.300">
    <property type="entry name" value="P-loop containing nucleotide triphosphate hydrolases"/>
    <property type="match status" value="1"/>
</dbReference>
<dbReference type="PATRIC" id="fig|45065.4.peg.1888"/>
<dbReference type="PANTHER" id="PTHR43210">
    <property type="entry name" value="DETHIOBIOTIN SYNTHETASE"/>
    <property type="match status" value="1"/>
</dbReference>
<evidence type="ECO:0000313" key="9">
    <source>
        <dbReference type="EMBL" id="KTC97416.1"/>
    </source>
</evidence>
<gene>
    <name evidence="8 9" type="primary">bioD</name>
    <name evidence="9" type="ORF">Lgee_1737</name>
</gene>
<comment type="cofactor">
    <cofactor evidence="8">
        <name>Mg(2+)</name>
        <dbReference type="ChEBI" id="CHEBI:18420"/>
    </cofactor>
</comment>
<keyword evidence="4 8" id="KW-0547">Nucleotide-binding</keyword>
<keyword evidence="7 8" id="KW-0460">Magnesium</keyword>
<name>A0A0W0TPG8_9GAMM</name>
<evidence type="ECO:0000256" key="3">
    <source>
        <dbReference type="ARBA" id="ARBA00022723"/>
    </source>
</evidence>
<dbReference type="UniPathway" id="UPA00078">
    <property type="reaction ID" value="UER00161"/>
</dbReference>
<dbReference type="Pfam" id="PF13500">
    <property type="entry name" value="AAA_26"/>
    <property type="match status" value="1"/>
</dbReference>
<feature type="binding site" evidence="8">
    <location>
        <position position="16"/>
    </location>
    <ligand>
        <name>Mg(2+)</name>
        <dbReference type="ChEBI" id="CHEBI:18420"/>
    </ligand>
</feature>
<feature type="active site" evidence="8">
    <location>
        <position position="37"/>
    </location>
</feature>
<dbReference type="GO" id="GO:0000287">
    <property type="term" value="F:magnesium ion binding"/>
    <property type="evidence" value="ECO:0007669"/>
    <property type="project" value="UniProtKB-UniRule"/>
</dbReference>
<accession>A0A0W0TPG8</accession>
<dbReference type="PIRSF" id="PIRSF006755">
    <property type="entry name" value="DTB_synth"/>
    <property type="match status" value="1"/>
</dbReference>
<keyword evidence="1 8" id="KW-0963">Cytoplasm</keyword>
<dbReference type="EMBL" id="LNYC01000070">
    <property type="protein sequence ID" value="KTC97416.1"/>
    <property type="molecule type" value="Genomic_DNA"/>
</dbReference>
<dbReference type="GO" id="GO:0009102">
    <property type="term" value="P:biotin biosynthetic process"/>
    <property type="evidence" value="ECO:0007669"/>
    <property type="project" value="UniProtKB-UniRule"/>
</dbReference>
<dbReference type="GO" id="GO:0005829">
    <property type="term" value="C:cytosol"/>
    <property type="evidence" value="ECO:0007669"/>
    <property type="project" value="TreeGrafter"/>
</dbReference>
<keyword evidence="2 8" id="KW-0436">Ligase</keyword>
<evidence type="ECO:0000256" key="6">
    <source>
        <dbReference type="ARBA" id="ARBA00022840"/>
    </source>
</evidence>
<proteinExistence type="inferred from homology"/>
<feature type="binding site" evidence="8">
    <location>
        <begin position="12"/>
        <end position="17"/>
    </location>
    <ligand>
        <name>ATP</name>
        <dbReference type="ChEBI" id="CHEBI:30616"/>
    </ligand>
</feature>
<dbReference type="AlphaFoldDB" id="A0A0W0TPG8"/>
<evidence type="ECO:0000256" key="4">
    <source>
        <dbReference type="ARBA" id="ARBA00022741"/>
    </source>
</evidence>
<protein>
    <recommendedName>
        <fullName evidence="8">ATP-dependent dethiobiotin synthetase BioD</fullName>
        <ecNumber evidence="8">6.3.3.3</ecNumber>
    </recommendedName>
    <alternativeName>
        <fullName evidence="8">DTB synthetase</fullName>
        <shortName evidence="8">DTBS</shortName>
    </alternativeName>
    <alternativeName>
        <fullName evidence="8">Dethiobiotin synthase</fullName>
    </alternativeName>
</protein>
<comment type="caution">
    <text evidence="8">Lacks conserved residue(s) required for the propagation of feature annotation.</text>
</comment>
<dbReference type="FunFam" id="3.40.50.300:FF:000292">
    <property type="entry name" value="ATP-dependent dethiobiotin synthetase BioD"/>
    <property type="match status" value="1"/>
</dbReference>
<sequence>MKRYFITGTDTNCGKTHAACTLLAYWNEQGVRAIGFKPVASGCRVEGGQCISDDAEALAQFGMHASARVFRFEPPVSPHIAAERAGVSLRAVDVATSCNEAAPPDTEVLLVEGAGGLMVPLNAQETWLHFLKITKMPVILVIGMRLGCLNHALLTARVLQEEHIDCAGWIANWIDKDMLEPQENYKTLLEMMPFPLLGEIAFNGKLSAAPQGKIIL</sequence>
<comment type="function">
    <text evidence="8">Catalyzes a mechanistically unusual reaction, the ATP-dependent insertion of CO2 between the N7 and N8 nitrogen atoms of 7,8-diaminopelargonic acid (DAPA, also called 7,8-diammoniononanoate) to form a ureido ring.</text>
</comment>
<evidence type="ECO:0000313" key="10">
    <source>
        <dbReference type="Proteomes" id="UP000054785"/>
    </source>
</evidence>
<dbReference type="GO" id="GO:0005524">
    <property type="term" value="F:ATP binding"/>
    <property type="evidence" value="ECO:0007669"/>
    <property type="project" value="UniProtKB-UniRule"/>
</dbReference>
<comment type="pathway">
    <text evidence="8">Cofactor biosynthesis; biotin biosynthesis; biotin from 7,8-diaminononanoate: step 1/2.</text>
</comment>
<comment type="caution">
    <text evidence="9">The sequence shown here is derived from an EMBL/GenBank/DDBJ whole genome shotgun (WGS) entry which is preliminary data.</text>
</comment>
<comment type="catalytic activity">
    <reaction evidence="8">
        <text>(7R,8S)-7,8-diammoniononanoate + CO2 + ATP = (4R,5S)-dethiobiotin + ADP + phosphate + 3 H(+)</text>
        <dbReference type="Rhea" id="RHEA:15805"/>
        <dbReference type="ChEBI" id="CHEBI:15378"/>
        <dbReference type="ChEBI" id="CHEBI:16526"/>
        <dbReference type="ChEBI" id="CHEBI:30616"/>
        <dbReference type="ChEBI" id="CHEBI:43474"/>
        <dbReference type="ChEBI" id="CHEBI:149469"/>
        <dbReference type="ChEBI" id="CHEBI:149473"/>
        <dbReference type="ChEBI" id="CHEBI:456216"/>
        <dbReference type="EC" id="6.3.3.3"/>
    </reaction>
</comment>
<keyword evidence="5 8" id="KW-0093">Biotin biosynthesis</keyword>
<dbReference type="OrthoDB" id="9802097at2"/>
<dbReference type="STRING" id="45065.Lgee_1737"/>
<feature type="binding site" evidence="8">
    <location>
        <position position="54"/>
    </location>
    <ligand>
        <name>ATP</name>
        <dbReference type="ChEBI" id="CHEBI:30616"/>
    </ligand>
</feature>
<feature type="binding site" evidence="8">
    <location>
        <position position="112"/>
    </location>
    <ligand>
        <name>Mg(2+)</name>
        <dbReference type="ChEBI" id="CHEBI:18420"/>
    </ligand>
</feature>
<dbReference type="InterPro" id="IPR004472">
    <property type="entry name" value="DTB_synth_BioD"/>
</dbReference>
<comment type="similarity">
    <text evidence="8">Belongs to the dethiobiotin synthetase family.</text>
</comment>
<organism evidence="9 10">
    <name type="scientific">Legionella geestiana</name>
    <dbReference type="NCBI Taxonomy" id="45065"/>
    <lineage>
        <taxon>Bacteria</taxon>
        <taxon>Pseudomonadati</taxon>
        <taxon>Pseudomonadota</taxon>
        <taxon>Gammaproteobacteria</taxon>
        <taxon>Legionellales</taxon>
        <taxon>Legionellaceae</taxon>
        <taxon>Legionella</taxon>
    </lineage>
</organism>
<dbReference type="EC" id="6.3.3.3" evidence="8"/>
<evidence type="ECO:0000256" key="5">
    <source>
        <dbReference type="ARBA" id="ARBA00022756"/>
    </source>
</evidence>
<dbReference type="PANTHER" id="PTHR43210:SF5">
    <property type="entry name" value="DETHIOBIOTIN SYNTHETASE"/>
    <property type="match status" value="1"/>
</dbReference>
<keyword evidence="6 8" id="KW-0067">ATP-binding</keyword>
<dbReference type="RefSeq" id="WP_028387165.1">
    <property type="nucleotide sequence ID" value="NZ_CAAAHN010000003.1"/>
</dbReference>
<dbReference type="SUPFAM" id="SSF52540">
    <property type="entry name" value="P-loop containing nucleoside triphosphate hydrolases"/>
    <property type="match status" value="1"/>
</dbReference>
<evidence type="ECO:0000256" key="8">
    <source>
        <dbReference type="HAMAP-Rule" id="MF_00336"/>
    </source>
</evidence>
<dbReference type="HAMAP" id="MF_00336">
    <property type="entry name" value="BioD"/>
    <property type="match status" value="1"/>
</dbReference>
<dbReference type="Proteomes" id="UP000054785">
    <property type="component" value="Unassembled WGS sequence"/>
</dbReference>
<reference evidence="9 10" key="1">
    <citation type="submission" date="2015-11" db="EMBL/GenBank/DDBJ databases">
        <title>Genomic analysis of 38 Legionella species identifies large and diverse effector repertoires.</title>
        <authorList>
            <person name="Burstein D."/>
            <person name="Amaro F."/>
            <person name="Zusman T."/>
            <person name="Lifshitz Z."/>
            <person name="Cohen O."/>
            <person name="Gilbert J.A."/>
            <person name="Pupko T."/>
            <person name="Shuman H.A."/>
            <person name="Segal G."/>
        </authorList>
    </citation>
    <scope>NUCLEOTIDE SEQUENCE [LARGE SCALE GENOMIC DNA]</scope>
    <source>
        <strain evidence="9 10">ATCC 49504</strain>
    </source>
</reference>
<dbReference type="InterPro" id="IPR027417">
    <property type="entry name" value="P-loop_NTPase"/>
</dbReference>
<dbReference type="GO" id="GO:0004141">
    <property type="term" value="F:dethiobiotin synthase activity"/>
    <property type="evidence" value="ECO:0007669"/>
    <property type="project" value="UniProtKB-UniRule"/>
</dbReference>
<dbReference type="GO" id="GO:0042803">
    <property type="term" value="F:protein homodimerization activity"/>
    <property type="evidence" value="ECO:0007669"/>
    <property type="project" value="UniProtKB-ARBA"/>
</dbReference>
<keyword evidence="3 8" id="KW-0479">Metal-binding</keyword>
<keyword evidence="10" id="KW-1185">Reference proteome</keyword>
<comment type="subcellular location">
    <subcellularLocation>
        <location evidence="8">Cytoplasm</location>
    </subcellularLocation>
</comment>
<dbReference type="CDD" id="cd03109">
    <property type="entry name" value="DTBS"/>
    <property type="match status" value="1"/>
</dbReference>